<evidence type="ECO:0008006" key="4">
    <source>
        <dbReference type="Google" id="ProtNLM"/>
    </source>
</evidence>
<dbReference type="Proteomes" id="UP000449906">
    <property type="component" value="Unassembled WGS sequence"/>
</dbReference>
<feature type="signal peptide" evidence="1">
    <location>
        <begin position="1"/>
        <end position="28"/>
    </location>
</feature>
<dbReference type="Gene3D" id="2.50.20.20">
    <property type="match status" value="1"/>
</dbReference>
<evidence type="ECO:0000313" key="3">
    <source>
        <dbReference type="Proteomes" id="UP000449906"/>
    </source>
</evidence>
<name>A0A7J5DUP7_NOCSI</name>
<dbReference type="EMBL" id="WBVM01000002">
    <property type="protein sequence ID" value="KAB2809047.1"/>
    <property type="molecule type" value="Genomic_DNA"/>
</dbReference>
<reference evidence="2 3" key="1">
    <citation type="submission" date="2019-09" db="EMBL/GenBank/DDBJ databases">
        <title>Pimelobacter sp. isolated from Paulinella.</title>
        <authorList>
            <person name="Jeong S.E."/>
        </authorList>
    </citation>
    <scope>NUCLEOTIDE SEQUENCE [LARGE SCALE GENOMIC DNA]</scope>
    <source>
        <strain evidence="2 3">Pch-N</strain>
    </source>
</reference>
<sequence>MPREPRQPRLVRAAAGVVAALVVLPVAAGCDDAEDRSGEAILRAALDDMGALRSVRIAASLDAGPAASDVSVDLSVTDGGRCAGTLTVGNESARLVGDDGDLYLAGAVPFWDGLLGDGSGQLVEDHLQGRWAKFPAARAGLAEVCELDALLDVVRDEIGSAPAKGGSREVDGTRVLTLTSADGDSSVTISADEPHHLRELTSTADGSSRTWSFRDFDEPVDVVVPDPADVAALTELGTG</sequence>
<organism evidence="2 3">
    <name type="scientific">Nocardioides simplex</name>
    <name type="common">Arthrobacter simplex</name>
    <dbReference type="NCBI Taxonomy" id="2045"/>
    <lineage>
        <taxon>Bacteria</taxon>
        <taxon>Bacillati</taxon>
        <taxon>Actinomycetota</taxon>
        <taxon>Actinomycetes</taxon>
        <taxon>Propionibacteriales</taxon>
        <taxon>Nocardioidaceae</taxon>
        <taxon>Pimelobacter</taxon>
    </lineage>
</organism>
<protein>
    <recommendedName>
        <fullName evidence="4">Lipoprotein</fullName>
    </recommendedName>
</protein>
<accession>A0A7J5DUP7</accession>
<dbReference type="PROSITE" id="PS51257">
    <property type="entry name" value="PROKAR_LIPOPROTEIN"/>
    <property type="match status" value="1"/>
</dbReference>
<keyword evidence="1" id="KW-0732">Signal</keyword>
<feature type="chain" id="PRO_5038602960" description="Lipoprotein" evidence="1">
    <location>
        <begin position="29"/>
        <end position="239"/>
    </location>
</feature>
<proteinExistence type="predicted"/>
<comment type="caution">
    <text evidence="2">The sequence shown here is derived from an EMBL/GenBank/DDBJ whole genome shotgun (WGS) entry which is preliminary data.</text>
</comment>
<dbReference type="AlphaFoldDB" id="A0A7J5DUP7"/>
<gene>
    <name evidence="2" type="ORF">F9L07_18465</name>
</gene>
<evidence type="ECO:0000313" key="2">
    <source>
        <dbReference type="EMBL" id="KAB2809047.1"/>
    </source>
</evidence>
<dbReference type="RefSeq" id="WP_151581287.1">
    <property type="nucleotide sequence ID" value="NZ_WBVM01000002.1"/>
</dbReference>
<evidence type="ECO:0000256" key="1">
    <source>
        <dbReference type="SAM" id="SignalP"/>
    </source>
</evidence>